<evidence type="ECO:0000256" key="1">
    <source>
        <dbReference type="ARBA" id="ARBA00004651"/>
    </source>
</evidence>
<evidence type="ECO:0000256" key="10">
    <source>
        <dbReference type="SAM" id="Phobius"/>
    </source>
</evidence>
<dbReference type="InterPro" id="IPR003838">
    <property type="entry name" value="ABC3_permease_C"/>
</dbReference>
<feature type="transmembrane region" description="Helical" evidence="10">
    <location>
        <begin position="20"/>
        <end position="39"/>
    </location>
</feature>
<evidence type="ECO:0000256" key="4">
    <source>
        <dbReference type="ARBA" id="ARBA00022475"/>
    </source>
</evidence>
<dbReference type="EMBL" id="UOES01000482">
    <property type="protein sequence ID" value="VAW28918.1"/>
    <property type="molecule type" value="Genomic_DNA"/>
</dbReference>
<keyword evidence="7 10" id="KW-1133">Transmembrane helix</keyword>
<evidence type="ECO:0000313" key="13">
    <source>
        <dbReference type="EMBL" id="VAW28918.1"/>
    </source>
</evidence>
<dbReference type="Pfam" id="PF02687">
    <property type="entry name" value="FtsX"/>
    <property type="match status" value="1"/>
</dbReference>
<dbReference type="PANTHER" id="PTHR47755:SF1">
    <property type="entry name" value="CELL DIVISION PROTEIN FTSX"/>
    <property type="match status" value="1"/>
</dbReference>
<keyword evidence="6 10" id="KW-0812">Transmembrane</keyword>
<keyword evidence="9" id="KW-0131">Cell cycle</keyword>
<keyword evidence="4" id="KW-1003">Cell membrane</keyword>
<name>A0A3B0UEE2_9ZZZZ</name>
<evidence type="ECO:0000256" key="2">
    <source>
        <dbReference type="ARBA" id="ARBA00007379"/>
    </source>
</evidence>
<comment type="similarity">
    <text evidence="2">Belongs to the ABC-4 integral membrane protein family. FtsX subfamily.</text>
</comment>
<keyword evidence="8 10" id="KW-0472">Membrane</keyword>
<evidence type="ECO:0000256" key="5">
    <source>
        <dbReference type="ARBA" id="ARBA00022618"/>
    </source>
</evidence>
<feature type="transmembrane region" description="Helical" evidence="10">
    <location>
        <begin position="229"/>
        <end position="248"/>
    </location>
</feature>
<dbReference type="GO" id="GO:0005886">
    <property type="term" value="C:plasma membrane"/>
    <property type="evidence" value="ECO:0007669"/>
    <property type="project" value="UniProtKB-SubCell"/>
</dbReference>
<dbReference type="Gene3D" id="3.30.70.3040">
    <property type="match status" value="1"/>
</dbReference>
<comment type="subcellular location">
    <subcellularLocation>
        <location evidence="1">Cell membrane</location>
        <topology evidence="1">Multi-pass membrane protein</topology>
    </subcellularLocation>
</comment>
<dbReference type="Pfam" id="PF18075">
    <property type="entry name" value="FtsX_ECD"/>
    <property type="match status" value="1"/>
</dbReference>
<dbReference type="InterPro" id="IPR004513">
    <property type="entry name" value="FtsX"/>
</dbReference>
<organism evidence="13">
    <name type="scientific">hydrothermal vent metagenome</name>
    <dbReference type="NCBI Taxonomy" id="652676"/>
    <lineage>
        <taxon>unclassified sequences</taxon>
        <taxon>metagenomes</taxon>
        <taxon>ecological metagenomes</taxon>
    </lineage>
</organism>
<evidence type="ECO:0000256" key="8">
    <source>
        <dbReference type="ARBA" id="ARBA00023136"/>
    </source>
</evidence>
<evidence type="ECO:0000256" key="6">
    <source>
        <dbReference type="ARBA" id="ARBA00022692"/>
    </source>
</evidence>
<reference evidence="13" key="1">
    <citation type="submission" date="2018-06" db="EMBL/GenBank/DDBJ databases">
        <authorList>
            <person name="Zhirakovskaya E."/>
        </authorList>
    </citation>
    <scope>NUCLEOTIDE SEQUENCE</scope>
</reference>
<feature type="transmembrane region" description="Helical" evidence="10">
    <location>
        <begin position="263"/>
        <end position="283"/>
    </location>
</feature>
<evidence type="ECO:0000256" key="3">
    <source>
        <dbReference type="ARBA" id="ARBA00021907"/>
    </source>
</evidence>
<gene>
    <name evidence="13" type="ORF">MNBD_BACTEROID06-1618</name>
</gene>
<protein>
    <recommendedName>
        <fullName evidence="3">Cell division protein FtsX</fullName>
    </recommendedName>
</protein>
<dbReference type="AlphaFoldDB" id="A0A3B0UEE2"/>
<sequence length="298" mass="33655">MKTSSSVKKKKLGSYPYLNVVFSISIALFVIGLLGLLVLHSQKLTQLIKENIEIQVYLKKNVSKSDLTKIRYSFEEADYISKDEEGKPQVIFISKEKAAKKFIAETGEDFATFLGENPLRDVFTININENYQSEEKMVAIKERILKLSGIFEVVYVNDLVDTINKNIQNISLILAGFATILFVVVIILINNTIKLALFTQRFLIRSMQLVGATNGFIRRPFIFRSMGHGLISGLVASIALFGISEYAYTKIDDLILLKDVNHLYILFGILLLLGAFLGLFSSLRSVNKYLKLSLDELY</sequence>
<dbReference type="GO" id="GO:0051301">
    <property type="term" value="P:cell division"/>
    <property type="evidence" value="ECO:0007669"/>
    <property type="project" value="UniProtKB-KW"/>
</dbReference>
<feature type="domain" description="FtsX extracellular" evidence="12">
    <location>
        <begin position="52"/>
        <end position="153"/>
    </location>
</feature>
<dbReference type="PANTHER" id="PTHR47755">
    <property type="entry name" value="CELL DIVISION PROTEIN FTSX"/>
    <property type="match status" value="1"/>
</dbReference>
<feature type="transmembrane region" description="Helical" evidence="10">
    <location>
        <begin position="170"/>
        <end position="189"/>
    </location>
</feature>
<dbReference type="InterPro" id="IPR040690">
    <property type="entry name" value="FtsX_ECD"/>
</dbReference>
<evidence type="ECO:0000256" key="7">
    <source>
        <dbReference type="ARBA" id="ARBA00022989"/>
    </source>
</evidence>
<accession>A0A3B0UEE2</accession>
<evidence type="ECO:0000256" key="9">
    <source>
        <dbReference type="ARBA" id="ARBA00023306"/>
    </source>
</evidence>
<feature type="domain" description="ABC3 transporter permease C-terminal" evidence="11">
    <location>
        <begin position="177"/>
        <end position="288"/>
    </location>
</feature>
<evidence type="ECO:0000259" key="11">
    <source>
        <dbReference type="Pfam" id="PF02687"/>
    </source>
</evidence>
<proteinExistence type="inferred from homology"/>
<evidence type="ECO:0000259" key="12">
    <source>
        <dbReference type="Pfam" id="PF18075"/>
    </source>
</evidence>
<dbReference type="PIRSF" id="PIRSF003097">
    <property type="entry name" value="FtsX"/>
    <property type="match status" value="1"/>
</dbReference>
<keyword evidence="5" id="KW-0132">Cell division</keyword>